<feature type="coiled-coil region" evidence="1">
    <location>
        <begin position="446"/>
        <end position="541"/>
    </location>
</feature>
<feature type="compositionally biased region" description="Polar residues" evidence="2">
    <location>
        <begin position="792"/>
        <end position="802"/>
    </location>
</feature>
<feature type="compositionally biased region" description="Basic and acidic residues" evidence="2">
    <location>
        <begin position="206"/>
        <end position="229"/>
    </location>
</feature>
<dbReference type="EMBL" id="CATQJL010000001">
    <property type="protein sequence ID" value="CAJ0591212.1"/>
    <property type="molecule type" value="Genomic_DNA"/>
</dbReference>
<feature type="compositionally biased region" description="Polar residues" evidence="2">
    <location>
        <begin position="941"/>
        <end position="950"/>
    </location>
</feature>
<evidence type="ECO:0000313" key="4">
    <source>
        <dbReference type="Proteomes" id="UP001176961"/>
    </source>
</evidence>
<feature type="region of interest" description="Disordered" evidence="2">
    <location>
        <begin position="685"/>
        <end position="1003"/>
    </location>
</feature>
<feature type="compositionally biased region" description="Basic residues" evidence="2">
    <location>
        <begin position="260"/>
        <end position="273"/>
    </location>
</feature>
<dbReference type="AlphaFoldDB" id="A0AA36DSD2"/>
<dbReference type="Proteomes" id="UP001176961">
    <property type="component" value="Unassembled WGS sequence"/>
</dbReference>
<evidence type="ECO:0000313" key="3">
    <source>
        <dbReference type="EMBL" id="CAJ0591212.1"/>
    </source>
</evidence>
<feature type="compositionally biased region" description="Polar residues" evidence="2">
    <location>
        <begin position="686"/>
        <end position="698"/>
    </location>
</feature>
<feature type="compositionally biased region" description="Basic residues" evidence="2">
    <location>
        <begin position="991"/>
        <end position="1003"/>
    </location>
</feature>
<feature type="region of interest" description="Disordered" evidence="2">
    <location>
        <begin position="192"/>
        <end position="280"/>
    </location>
</feature>
<keyword evidence="4" id="KW-1185">Reference proteome</keyword>
<sequence>MSEHDETLTEESPIESKESTSACPEEDDQTRDDADSLDDEPTEEEVALAMHLSTSSNTLDGNSVGVDGSKDCDQETETEGEAQCLVCGSAKEPYFVHFKKAQITGITAGEYIWRYRCGKKECGQFFGDFYAYDRTSNAFVKVSEDGAVVEDATTEHEHEELRDDSVIKEHEQVPDDSIVKEHEQVAECATQADEAQVTEQVSETSVEQKPEVSEEKPAVHEEKSEKDLLEGTSVQHAPSEEKQEVEQVNGDIVGPTMTSRSRRRQRVTARKKTAVTTSTSKAKSTPACIVVEQSAPLPRACKSAPSTKASPKAPAKTTAKAPPKAPMRTAKSHKPTKATKASAPKRRREKASDHVELANPVKKARKGYVYEAVPSLPSVPVSVIEVTPSIPTMPKTSVDDSATQTLGRTHYFSAMLEQLINSQAELCAGSAVNPPSTLPTHVSRRLMITQNLLKRQSQELQQAHEENKRLVSLVALMNSVIKKFRDEYTPELRNLRDAIGVLKREFAFYQEEFVIEAKKSIDNIAAQKLKVQQRIDDMERKHMLLNARIDLHVKEKEAIEERADGYLRDISSRDRDVILANKARDRAERKLNDTLYVANNAKCAHCQISDKMRKHLTDVVAEKTVLLEKCQKECLDAKKRAEQSDRISHILSKDSEKLKFELNRWKSDAERNITEISRLKEELRKLTSTVPPNSTYAPQSRIEPQTPKDSPHTTGSLVSHSVSQSPISQSPAYTDPKKRNSSPDEPKKQLPSDDGPILKPPPPPPQMPTPPEETDAMFNAWLPKEPRRGHSPQISFFNSSPAGSRHENHPSMRNPFNGPVIREPFNGPVIRDPFNGPRRGRSVSRSGFMRSPGEDMWGNAGDRNHEVLREPNSHRFGEPSQSVGSRTPTDNFAKHHSPRQEEPCPRDTVPMIGKLPSRITKAKAGKVDDATISNGEKKGTVPNNEENATISDAEKNATISNGEKNEKTSASVPPVVAAQSRIAEPKESIKKGKAKNKNKKKKKMLHAAPFGFPIKTMQPGPAFKAAPFNGPASHLKSGPSIIQEAAPHPAETIRTRFSSSPLPWHRAEAAAAPVEYNAWERGFPPSLPQPFERRSLLDSDLVPNRPFIQKTRRNFWEP</sequence>
<evidence type="ECO:0000256" key="2">
    <source>
        <dbReference type="SAM" id="MobiDB-lite"/>
    </source>
</evidence>
<accession>A0AA36DSD2</accession>
<keyword evidence="1" id="KW-0175">Coiled coil</keyword>
<feature type="compositionally biased region" description="Basic and acidic residues" evidence="2">
    <location>
        <begin position="735"/>
        <end position="751"/>
    </location>
</feature>
<feature type="region of interest" description="Disordered" evidence="2">
    <location>
        <begin position="299"/>
        <end position="357"/>
    </location>
</feature>
<name>A0AA36DSD2_CYLNA</name>
<feature type="compositionally biased region" description="Low complexity" evidence="2">
    <location>
        <begin position="302"/>
        <end position="322"/>
    </location>
</feature>
<gene>
    <name evidence="3" type="ORF">CYNAS_LOCUS3195</name>
</gene>
<feature type="compositionally biased region" description="Pro residues" evidence="2">
    <location>
        <begin position="758"/>
        <end position="771"/>
    </location>
</feature>
<protein>
    <submittedName>
        <fullName evidence="3">Uncharacterized protein</fullName>
    </submittedName>
</protein>
<feature type="compositionally biased region" description="Polar residues" evidence="2">
    <location>
        <begin position="52"/>
        <end position="61"/>
    </location>
</feature>
<comment type="caution">
    <text evidence="3">The sequence shown here is derived from an EMBL/GenBank/DDBJ whole genome shotgun (WGS) entry which is preliminary data.</text>
</comment>
<feature type="compositionally biased region" description="Basic and acidic residues" evidence="2">
    <location>
        <begin position="862"/>
        <end position="877"/>
    </location>
</feature>
<organism evidence="3 4">
    <name type="scientific">Cylicocyclus nassatus</name>
    <name type="common">Nematode worm</name>
    <dbReference type="NCBI Taxonomy" id="53992"/>
    <lineage>
        <taxon>Eukaryota</taxon>
        <taxon>Metazoa</taxon>
        <taxon>Ecdysozoa</taxon>
        <taxon>Nematoda</taxon>
        <taxon>Chromadorea</taxon>
        <taxon>Rhabditida</taxon>
        <taxon>Rhabditina</taxon>
        <taxon>Rhabditomorpha</taxon>
        <taxon>Strongyloidea</taxon>
        <taxon>Strongylidae</taxon>
        <taxon>Cylicocyclus</taxon>
    </lineage>
</organism>
<feature type="compositionally biased region" description="Acidic residues" evidence="2">
    <location>
        <begin position="24"/>
        <end position="46"/>
    </location>
</feature>
<proteinExistence type="predicted"/>
<feature type="compositionally biased region" description="Basic residues" evidence="2">
    <location>
        <begin position="330"/>
        <end position="349"/>
    </location>
</feature>
<feature type="compositionally biased region" description="Basic and acidic residues" evidence="2">
    <location>
        <begin position="925"/>
        <end position="939"/>
    </location>
</feature>
<feature type="compositionally biased region" description="Low complexity" evidence="2">
    <location>
        <begin position="716"/>
        <end position="731"/>
    </location>
</feature>
<feature type="compositionally biased region" description="Polar residues" evidence="2">
    <location>
        <begin position="879"/>
        <end position="890"/>
    </location>
</feature>
<evidence type="ECO:0000256" key="1">
    <source>
        <dbReference type="SAM" id="Coils"/>
    </source>
</evidence>
<feature type="region of interest" description="Disordered" evidence="2">
    <location>
        <begin position="1"/>
        <end position="74"/>
    </location>
</feature>
<reference evidence="3" key="1">
    <citation type="submission" date="2023-07" db="EMBL/GenBank/DDBJ databases">
        <authorList>
            <consortium name="CYATHOMIX"/>
        </authorList>
    </citation>
    <scope>NUCLEOTIDE SEQUENCE</scope>
    <source>
        <strain evidence="3">N/A</strain>
    </source>
</reference>